<evidence type="ECO:0000313" key="1">
    <source>
        <dbReference type="EMBL" id="KKL94304.1"/>
    </source>
</evidence>
<dbReference type="EMBL" id="LAZR01018960">
    <property type="protein sequence ID" value="KKL94304.1"/>
    <property type="molecule type" value="Genomic_DNA"/>
</dbReference>
<reference evidence="1" key="1">
    <citation type="journal article" date="2015" name="Nature">
        <title>Complex archaea that bridge the gap between prokaryotes and eukaryotes.</title>
        <authorList>
            <person name="Spang A."/>
            <person name="Saw J.H."/>
            <person name="Jorgensen S.L."/>
            <person name="Zaremba-Niedzwiedzka K."/>
            <person name="Martijn J."/>
            <person name="Lind A.E."/>
            <person name="van Eijk R."/>
            <person name="Schleper C."/>
            <person name="Guy L."/>
            <person name="Ettema T.J."/>
        </authorList>
    </citation>
    <scope>NUCLEOTIDE SEQUENCE</scope>
</reference>
<name>A0A0F9G6C7_9ZZZZ</name>
<organism evidence="1">
    <name type="scientific">marine sediment metagenome</name>
    <dbReference type="NCBI Taxonomy" id="412755"/>
    <lineage>
        <taxon>unclassified sequences</taxon>
        <taxon>metagenomes</taxon>
        <taxon>ecological metagenomes</taxon>
    </lineage>
</organism>
<gene>
    <name evidence="1" type="ORF">LCGC14_1865980</name>
</gene>
<dbReference type="Gene3D" id="3.30.1150.10">
    <property type="match status" value="1"/>
</dbReference>
<dbReference type="SUPFAM" id="SSF74653">
    <property type="entry name" value="TolA/TonB C-terminal domain"/>
    <property type="match status" value="1"/>
</dbReference>
<accession>A0A0F9G6C7</accession>
<sequence>MHTINSPQKTKNNRHPLFAFGLSLIVLSAALLLLWLGQLAEHHIQDKVVVREIAMVALPPPPPPSISQQQTSEPMQSLAVEGAGASIQAVKIKITSNLSIVKPDTPNVKVNAPQWQSMSVNWDAFSLNQLDGLPTLLTPVKAVLPKSLTRRGVDVFTVKLDVFIDESGKLSLIEVVQNPYPELKPAIDKIIKQSRFSAPKKEGETVRARFIWPIEFKP</sequence>
<evidence type="ECO:0008006" key="2">
    <source>
        <dbReference type="Google" id="ProtNLM"/>
    </source>
</evidence>
<proteinExistence type="predicted"/>
<protein>
    <recommendedName>
        <fullName evidence="2">TonB C-terminal domain-containing protein</fullName>
    </recommendedName>
</protein>
<dbReference type="AlphaFoldDB" id="A0A0F9G6C7"/>
<comment type="caution">
    <text evidence="1">The sequence shown here is derived from an EMBL/GenBank/DDBJ whole genome shotgun (WGS) entry which is preliminary data.</text>
</comment>